<dbReference type="EMBL" id="BDGG01000001">
    <property type="protein sequence ID" value="GAU89508.1"/>
    <property type="molecule type" value="Genomic_DNA"/>
</dbReference>
<dbReference type="Proteomes" id="UP000186922">
    <property type="component" value="Unassembled WGS sequence"/>
</dbReference>
<gene>
    <name evidence="1" type="primary">RvY_02052</name>
    <name evidence="1" type="synonym">RvY_02052.2</name>
    <name evidence="1" type="ORF">RvY_02052-2</name>
</gene>
<reference evidence="1 2" key="1">
    <citation type="journal article" date="2016" name="Nat. Commun.">
        <title>Extremotolerant tardigrade genome and improved radiotolerance of human cultured cells by tardigrade-unique protein.</title>
        <authorList>
            <person name="Hashimoto T."/>
            <person name="Horikawa D.D."/>
            <person name="Saito Y."/>
            <person name="Kuwahara H."/>
            <person name="Kozuka-Hata H."/>
            <person name="Shin-I T."/>
            <person name="Minakuchi Y."/>
            <person name="Ohishi K."/>
            <person name="Motoyama A."/>
            <person name="Aizu T."/>
            <person name="Enomoto A."/>
            <person name="Kondo K."/>
            <person name="Tanaka S."/>
            <person name="Hara Y."/>
            <person name="Koshikawa S."/>
            <person name="Sagara H."/>
            <person name="Miura T."/>
            <person name="Yokobori S."/>
            <person name="Miyagawa K."/>
            <person name="Suzuki Y."/>
            <person name="Kubo T."/>
            <person name="Oyama M."/>
            <person name="Kohara Y."/>
            <person name="Fujiyama A."/>
            <person name="Arakawa K."/>
            <person name="Katayama T."/>
            <person name="Toyoda A."/>
            <person name="Kunieda T."/>
        </authorList>
    </citation>
    <scope>NUCLEOTIDE SEQUENCE [LARGE SCALE GENOMIC DNA]</scope>
    <source>
        <strain evidence="1 2">YOKOZUNA-1</strain>
    </source>
</reference>
<comment type="caution">
    <text evidence="1">The sequence shown here is derived from an EMBL/GenBank/DDBJ whole genome shotgun (WGS) entry which is preliminary data.</text>
</comment>
<proteinExistence type="predicted"/>
<accession>A0A1D1UTK1</accession>
<sequence>MLVRRAVRLHPAKLATFRRRRRASTTAIFVSWCTLVKMAKKGHAVIYFHQAAVNPPFSAVHIYPLEDVQTTSTRLYPRRLFALPEWATRSFRVLSFTSTTFSVWRFCGTRSFVAGSRTTKAWDTVGRRSSSSARSPK</sequence>
<organism evidence="1 2">
    <name type="scientific">Ramazzottius varieornatus</name>
    <name type="common">Water bear</name>
    <name type="synonym">Tardigrade</name>
    <dbReference type="NCBI Taxonomy" id="947166"/>
    <lineage>
        <taxon>Eukaryota</taxon>
        <taxon>Metazoa</taxon>
        <taxon>Ecdysozoa</taxon>
        <taxon>Tardigrada</taxon>
        <taxon>Eutardigrada</taxon>
        <taxon>Parachela</taxon>
        <taxon>Hypsibioidea</taxon>
        <taxon>Ramazzottiidae</taxon>
        <taxon>Ramazzottius</taxon>
    </lineage>
</organism>
<evidence type="ECO:0000313" key="2">
    <source>
        <dbReference type="Proteomes" id="UP000186922"/>
    </source>
</evidence>
<name>A0A1D1UTK1_RAMVA</name>
<dbReference type="AlphaFoldDB" id="A0A1D1UTK1"/>
<keyword evidence="2" id="KW-1185">Reference proteome</keyword>
<protein>
    <submittedName>
        <fullName evidence="1">Uncharacterized protein</fullName>
    </submittedName>
</protein>
<evidence type="ECO:0000313" key="1">
    <source>
        <dbReference type="EMBL" id="GAU89508.1"/>
    </source>
</evidence>